<accession>A0ABM3QXW0</accession>
<comment type="similarity">
    <text evidence="1">Belongs to the 14-3-3 family.</text>
</comment>
<dbReference type="InterPro" id="IPR036815">
    <property type="entry name" value="14-3-3_dom_sf"/>
</dbReference>
<dbReference type="Proteomes" id="UP000813463">
    <property type="component" value="Chromosome 6"/>
</dbReference>
<dbReference type="RefSeq" id="XP_056688190.1">
    <property type="nucleotide sequence ID" value="XM_056832212.1"/>
</dbReference>
<evidence type="ECO:0000313" key="4">
    <source>
        <dbReference type="Proteomes" id="UP000813463"/>
    </source>
</evidence>
<reference evidence="5" key="2">
    <citation type="submission" date="2025-08" db="UniProtKB">
        <authorList>
            <consortium name="RefSeq"/>
        </authorList>
    </citation>
    <scope>IDENTIFICATION</scope>
    <source>
        <tissue evidence="5">Leaf</tissue>
    </source>
</reference>
<name>A0ABM3QXW0_SPIOL</name>
<feature type="region of interest" description="Disordered" evidence="2">
    <location>
        <begin position="35"/>
        <end position="65"/>
    </location>
</feature>
<keyword evidence="4" id="KW-1185">Reference proteome</keyword>
<reference evidence="4" key="1">
    <citation type="journal article" date="2021" name="Nat. Commun.">
        <title>Genomic analyses provide insights into spinach domestication and the genetic basis of agronomic traits.</title>
        <authorList>
            <person name="Cai X."/>
            <person name="Sun X."/>
            <person name="Xu C."/>
            <person name="Sun H."/>
            <person name="Wang X."/>
            <person name="Ge C."/>
            <person name="Zhang Z."/>
            <person name="Wang Q."/>
            <person name="Fei Z."/>
            <person name="Jiao C."/>
            <person name="Wang Q."/>
        </authorList>
    </citation>
    <scope>NUCLEOTIDE SEQUENCE [LARGE SCALE GENOMIC DNA]</scope>
    <source>
        <strain evidence="4">cv. Varoflay</strain>
    </source>
</reference>
<dbReference type="SUPFAM" id="SSF48445">
    <property type="entry name" value="14-3-3 protein"/>
    <property type="match status" value="1"/>
</dbReference>
<feature type="compositionally biased region" description="Low complexity" evidence="2">
    <location>
        <begin position="36"/>
        <end position="65"/>
    </location>
</feature>
<dbReference type="Pfam" id="PF00244">
    <property type="entry name" value="14-3-3"/>
    <property type="match status" value="1"/>
</dbReference>
<protein>
    <submittedName>
        <fullName evidence="5">14-3-3-like protein</fullName>
    </submittedName>
</protein>
<evidence type="ECO:0000256" key="2">
    <source>
        <dbReference type="SAM" id="MobiDB-lite"/>
    </source>
</evidence>
<dbReference type="SMART" id="SM00101">
    <property type="entry name" value="14_3_3"/>
    <property type="match status" value="1"/>
</dbReference>
<gene>
    <name evidence="5" type="primary">LOC110790539</name>
</gene>
<evidence type="ECO:0000256" key="1">
    <source>
        <dbReference type="ARBA" id="ARBA00006141"/>
    </source>
</evidence>
<organism evidence="4 5">
    <name type="scientific">Spinacia oleracea</name>
    <name type="common">Spinach</name>
    <dbReference type="NCBI Taxonomy" id="3562"/>
    <lineage>
        <taxon>Eukaryota</taxon>
        <taxon>Viridiplantae</taxon>
        <taxon>Streptophyta</taxon>
        <taxon>Embryophyta</taxon>
        <taxon>Tracheophyta</taxon>
        <taxon>Spermatophyta</taxon>
        <taxon>Magnoliopsida</taxon>
        <taxon>eudicotyledons</taxon>
        <taxon>Gunneridae</taxon>
        <taxon>Pentapetalae</taxon>
        <taxon>Caryophyllales</taxon>
        <taxon>Chenopodiaceae</taxon>
        <taxon>Chenopodioideae</taxon>
        <taxon>Anserineae</taxon>
        <taxon>Spinacia</taxon>
    </lineage>
</organism>
<dbReference type="InterPro" id="IPR023410">
    <property type="entry name" value="14-3-3_domain"/>
</dbReference>
<evidence type="ECO:0000313" key="5">
    <source>
        <dbReference type="RefSeq" id="XP_056688190.1"/>
    </source>
</evidence>
<sequence length="229" mass="25806">MVGEVLSDQTLFFPTVSPPSSLPSIPRFLCPPSPYQTTTTQSKASSLRSPLSSTTHESSSRSSTIRIKTSHEFKGDSRLDNCNLSNVLNDLFRQIGVKTCKLNLCLDVAYHIYRKGDYHRYLAEFKTRVEHKEATENTLLAYKLDIALAELAPTHSIRLGLALNFSVFYYEILNSPDRACNLTKQVSLLNLNFLRDLNLNLTLLTTNLEEESGDEIKEAEGKRESSEQQ</sequence>
<dbReference type="GeneID" id="110790539"/>
<dbReference type="InterPro" id="IPR000308">
    <property type="entry name" value="14-3-3"/>
</dbReference>
<dbReference type="PRINTS" id="PR00305">
    <property type="entry name" value="1433ZETA"/>
</dbReference>
<dbReference type="Gene3D" id="1.20.190.20">
    <property type="entry name" value="14-3-3 domain"/>
    <property type="match status" value="1"/>
</dbReference>
<evidence type="ECO:0000259" key="3">
    <source>
        <dbReference type="SMART" id="SM00101"/>
    </source>
</evidence>
<feature type="domain" description="14-3-3" evidence="3">
    <location>
        <begin position="36"/>
        <end position="218"/>
    </location>
</feature>
<proteinExistence type="inferred from homology"/>
<dbReference type="PANTHER" id="PTHR18860">
    <property type="entry name" value="14-3-3 PROTEIN"/>
    <property type="match status" value="1"/>
</dbReference>